<dbReference type="RefSeq" id="WP_017847099.1">
    <property type="nucleotide sequence ID" value="NZ_AOUH01000019.1"/>
</dbReference>
<dbReference type="Proteomes" id="UP000245431">
    <property type="component" value="Chromosome PVE_r1"/>
</dbReference>
<gene>
    <name evidence="1" type="ORF">PVE_R1G3813</name>
</gene>
<sequence length="213" mass="23016">MSDAALQQWQGLIGQPLDFVGTQPLAACFSDNPGSAQLGALRKQPRFQARLLRLLLSSHELQALDSLPLPDAVDLPVLLLPSKAFKRLPRLCGAILHSSTLSREIRGDRVNQLRDLLGSEVFALALANRALGSGADLLRQPAELLEAIDRDGARCISAWLQAQPAALRPWLCLRFTELQAEGGPVTPTPVANARAIVRRAASSLQPLEEQGAR</sequence>
<proteinExistence type="predicted"/>
<dbReference type="AlphaFoldDB" id="A0A1D3K0A9"/>
<protein>
    <recommendedName>
        <fullName evidence="3">Type III secretion protein</fullName>
    </recommendedName>
</protein>
<evidence type="ECO:0000313" key="2">
    <source>
        <dbReference type="Proteomes" id="UP000245431"/>
    </source>
</evidence>
<accession>A0A1D3K0A9</accession>
<dbReference type="EMBL" id="LT599583">
    <property type="protein sequence ID" value="SBW81695.1"/>
    <property type="molecule type" value="Genomic_DNA"/>
</dbReference>
<name>A0A1D3K0A9_PSEVE</name>
<evidence type="ECO:0008006" key="3">
    <source>
        <dbReference type="Google" id="ProtNLM"/>
    </source>
</evidence>
<reference evidence="2" key="1">
    <citation type="submission" date="2016-07" db="EMBL/GenBank/DDBJ databases">
        <authorList>
            <person name="Florea S."/>
            <person name="Webb J.S."/>
            <person name="Jaromczyk J."/>
            <person name="Schardl C.L."/>
        </authorList>
    </citation>
    <scope>NUCLEOTIDE SEQUENCE [LARGE SCALE GENOMIC DNA]</scope>
    <source>
        <strain evidence="2">1YdBTEX2</strain>
    </source>
</reference>
<organism evidence="1 2">
    <name type="scientific">Pseudomonas veronii 1YdBTEX2</name>
    <dbReference type="NCBI Taxonomy" id="1295141"/>
    <lineage>
        <taxon>Bacteria</taxon>
        <taxon>Pseudomonadati</taxon>
        <taxon>Pseudomonadota</taxon>
        <taxon>Gammaproteobacteria</taxon>
        <taxon>Pseudomonadales</taxon>
        <taxon>Pseudomonadaceae</taxon>
        <taxon>Pseudomonas</taxon>
    </lineage>
</organism>
<evidence type="ECO:0000313" key="1">
    <source>
        <dbReference type="EMBL" id="SBW81695.1"/>
    </source>
</evidence>